<evidence type="ECO:0000256" key="5">
    <source>
        <dbReference type="ARBA" id="ARBA00022679"/>
    </source>
</evidence>
<evidence type="ECO:0000259" key="10">
    <source>
        <dbReference type="Pfam" id="PF00591"/>
    </source>
</evidence>
<dbReference type="FunFam" id="3.40.1030.10:FF:000002">
    <property type="entry name" value="Anthranilate phosphoribosyltransferase"/>
    <property type="match status" value="1"/>
</dbReference>
<keyword evidence="4" id="KW-0328">Glycosyltransferase</keyword>
<keyword evidence="7" id="KW-0057">Aromatic amino acid biosynthesis</keyword>
<dbReference type="InterPro" id="IPR005940">
    <property type="entry name" value="Anthranilate_Pribosyl_Tfrase"/>
</dbReference>
<dbReference type="GO" id="GO:0000162">
    <property type="term" value="P:L-tryptophan biosynthetic process"/>
    <property type="evidence" value="ECO:0007669"/>
    <property type="project" value="UniProtKB-KW"/>
</dbReference>
<dbReference type="InterPro" id="IPR035902">
    <property type="entry name" value="Nuc_phospho_transferase"/>
</dbReference>
<dbReference type="PANTHER" id="PTHR43285:SF2">
    <property type="entry name" value="ANTHRANILATE PHOSPHORIBOSYLTRANSFERASE"/>
    <property type="match status" value="1"/>
</dbReference>
<dbReference type="Gene3D" id="3.40.1030.10">
    <property type="entry name" value="Nucleoside phosphorylase/phosphoribosyltransferase catalytic domain"/>
    <property type="match status" value="1"/>
</dbReference>
<feature type="domain" description="Glycosyl transferase family 3 N-terminal" evidence="11">
    <location>
        <begin position="31"/>
        <end position="93"/>
    </location>
</feature>
<feature type="domain" description="Glycosyl transferase family 3" evidence="10">
    <location>
        <begin position="109"/>
        <end position="364"/>
    </location>
</feature>
<evidence type="ECO:0000256" key="7">
    <source>
        <dbReference type="ARBA" id="ARBA00023141"/>
    </source>
</evidence>
<dbReference type="EC" id="2.4.2.18" evidence="2"/>
<dbReference type="Pfam" id="PF02885">
    <property type="entry name" value="Glycos_trans_3N"/>
    <property type="match status" value="1"/>
</dbReference>
<dbReference type="NCBIfam" id="TIGR01245">
    <property type="entry name" value="trpD"/>
    <property type="match status" value="1"/>
</dbReference>
<comment type="similarity">
    <text evidence="8">Belongs to the anthranilate phosphoribosyltransferase family.</text>
</comment>
<dbReference type="SUPFAM" id="SSF47648">
    <property type="entry name" value="Nucleoside phosphorylase/phosphoribosyltransferase N-terminal domain"/>
    <property type="match status" value="1"/>
</dbReference>
<dbReference type="HAMAP" id="MF_00211">
    <property type="entry name" value="TrpD"/>
    <property type="match status" value="1"/>
</dbReference>
<evidence type="ECO:0000259" key="11">
    <source>
        <dbReference type="Pfam" id="PF02885"/>
    </source>
</evidence>
<dbReference type="InterPro" id="IPR017459">
    <property type="entry name" value="Glycosyl_Trfase_fam3_N_dom"/>
</dbReference>
<organism evidence="12 13">
    <name type="scientific">Smittium megazygosporum</name>
    <dbReference type="NCBI Taxonomy" id="133381"/>
    <lineage>
        <taxon>Eukaryota</taxon>
        <taxon>Fungi</taxon>
        <taxon>Fungi incertae sedis</taxon>
        <taxon>Zoopagomycota</taxon>
        <taxon>Kickxellomycotina</taxon>
        <taxon>Harpellomycetes</taxon>
        <taxon>Harpellales</taxon>
        <taxon>Legeriomycetaceae</taxon>
        <taxon>Smittium</taxon>
    </lineage>
</organism>
<comment type="caution">
    <text evidence="12">The sequence shown here is derived from an EMBL/GenBank/DDBJ whole genome shotgun (WGS) entry which is preliminary data.</text>
</comment>
<evidence type="ECO:0000256" key="3">
    <source>
        <dbReference type="ARBA" id="ARBA00022605"/>
    </source>
</evidence>
<keyword evidence="6" id="KW-0822">Tryptophan biosynthesis</keyword>
<dbReference type="PANTHER" id="PTHR43285">
    <property type="entry name" value="ANTHRANILATE PHOSPHORIBOSYLTRANSFERASE"/>
    <property type="match status" value="1"/>
</dbReference>
<dbReference type="Pfam" id="PF00591">
    <property type="entry name" value="Glycos_transf_3"/>
    <property type="match status" value="1"/>
</dbReference>
<evidence type="ECO:0000256" key="1">
    <source>
        <dbReference type="ARBA" id="ARBA00004907"/>
    </source>
</evidence>
<evidence type="ECO:0000256" key="6">
    <source>
        <dbReference type="ARBA" id="ARBA00022822"/>
    </source>
</evidence>
<accession>A0A2T9ZH71</accession>
<dbReference type="InterPro" id="IPR000312">
    <property type="entry name" value="Glycosyl_Trfase_fam3"/>
</dbReference>
<evidence type="ECO:0000256" key="8">
    <source>
        <dbReference type="ARBA" id="ARBA00061500"/>
    </source>
</evidence>
<dbReference type="GO" id="GO:0004048">
    <property type="term" value="F:anthranilate phosphoribosyltransferase activity"/>
    <property type="evidence" value="ECO:0007669"/>
    <property type="project" value="UniProtKB-EC"/>
</dbReference>
<evidence type="ECO:0000313" key="12">
    <source>
        <dbReference type="EMBL" id="PVV03943.1"/>
    </source>
</evidence>
<evidence type="ECO:0000313" key="13">
    <source>
        <dbReference type="Proteomes" id="UP000245609"/>
    </source>
</evidence>
<dbReference type="SUPFAM" id="SSF52418">
    <property type="entry name" value="Nucleoside phosphorylase/phosphoribosyltransferase catalytic domain"/>
    <property type="match status" value="1"/>
</dbReference>
<evidence type="ECO:0000256" key="9">
    <source>
        <dbReference type="ARBA" id="ARBA00071401"/>
    </source>
</evidence>
<reference evidence="12 13" key="1">
    <citation type="journal article" date="2018" name="MBio">
        <title>Comparative Genomics Reveals the Core Gene Toolbox for the Fungus-Insect Symbiosis.</title>
        <authorList>
            <person name="Wang Y."/>
            <person name="Stata M."/>
            <person name="Wang W."/>
            <person name="Stajich J.E."/>
            <person name="White M.M."/>
            <person name="Moncalvo J.M."/>
        </authorList>
    </citation>
    <scope>NUCLEOTIDE SEQUENCE [LARGE SCALE GENOMIC DNA]</scope>
    <source>
        <strain evidence="12 13">SC-DP-2</strain>
    </source>
</reference>
<proteinExistence type="inferred from homology"/>
<dbReference type="Proteomes" id="UP000245609">
    <property type="component" value="Unassembled WGS sequence"/>
</dbReference>
<protein>
    <recommendedName>
        <fullName evidence="9">Anthranilate phosphoribosyltransferase</fullName>
        <ecNumber evidence="2">2.4.2.18</ecNumber>
    </recommendedName>
</protein>
<sequence>MTQDSNDFEPVVYNNSLLEKITTKEQKTLREVLRHLILRPDGFTAHDAREGLASIMEGEATEAQQGAFLTALKIRGVDRYPEMITGLVQEMLTKTIKPDVKVQGGSITFSDIVGTGGDGWSTFNVSTTASIVAAGAGLIIGKHGSRASSSNCGSADILEKYGCNLEAITPDSLDQIYSNCNFCFLFAKTFHPSMKYLAKARYEIGFPTPFNILGPLTNPLPTSSAIIGVHSTYLGRVIAEVLVCLGKTNHWVVCGKCQIDEISIDGPTDVWKVNEKGQIEHVVMTPEDYGLKSYPLDLAFSQSLEQNIETLNRLLDGKQETEKDRAIRSFVLINAASLIYVSKKASSLKEAVKIAEESIDSGNARAQLDAFAKATNELKHNVTA</sequence>
<dbReference type="EMBL" id="MBFS01000179">
    <property type="protein sequence ID" value="PVV03943.1"/>
    <property type="molecule type" value="Genomic_DNA"/>
</dbReference>
<name>A0A2T9ZH71_9FUNG</name>
<evidence type="ECO:0000256" key="4">
    <source>
        <dbReference type="ARBA" id="ARBA00022676"/>
    </source>
</evidence>
<dbReference type="GO" id="GO:0005829">
    <property type="term" value="C:cytosol"/>
    <property type="evidence" value="ECO:0007669"/>
    <property type="project" value="TreeGrafter"/>
</dbReference>
<dbReference type="STRING" id="133381.A0A2T9ZH71"/>
<dbReference type="AlphaFoldDB" id="A0A2T9ZH71"/>
<dbReference type="InterPro" id="IPR036320">
    <property type="entry name" value="Glycosyl_Trfase_fam3_N_dom_sf"/>
</dbReference>
<dbReference type="Gene3D" id="1.20.970.10">
    <property type="entry name" value="Transferase, Pyrimidine Nucleoside Phosphorylase, Chain C"/>
    <property type="match status" value="1"/>
</dbReference>
<gene>
    <name evidence="12" type="ORF">BB560_001565</name>
</gene>
<keyword evidence="13" id="KW-1185">Reference proteome</keyword>
<dbReference type="OrthoDB" id="427800at2759"/>
<keyword evidence="3" id="KW-0028">Amino-acid biosynthesis</keyword>
<keyword evidence="5" id="KW-0808">Transferase</keyword>
<comment type="pathway">
    <text evidence="1">Amino-acid biosynthesis; L-tryptophan biosynthesis; L-tryptophan from chorismate: step 2/5.</text>
</comment>
<evidence type="ECO:0000256" key="2">
    <source>
        <dbReference type="ARBA" id="ARBA00011948"/>
    </source>
</evidence>